<evidence type="ECO:0000313" key="3">
    <source>
        <dbReference type="Proteomes" id="UP000606172"/>
    </source>
</evidence>
<dbReference type="AlphaFoldDB" id="A0A919RJT8"/>
<protein>
    <recommendedName>
        <fullName evidence="4">Leucyl aminopeptidase (Aminopeptidase T)</fullName>
    </recommendedName>
</protein>
<keyword evidence="1" id="KW-0479">Metal-binding</keyword>
<evidence type="ECO:0000256" key="1">
    <source>
        <dbReference type="ARBA" id="ARBA00022723"/>
    </source>
</evidence>
<dbReference type="EMBL" id="BOOW01000034">
    <property type="protein sequence ID" value="GII95137.1"/>
    <property type="molecule type" value="Genomic_DNA"/>
</dbReference>
<name>A0A919RJT8_9ACTN</name>
<dbReference type="PANTHER" id="PTHR34448">
    <property type="entry name" value="AMINOPEPTIDASE"/>
    <property type="match status" value="1"/>
</dbReference>
<evidence type="ECO:0008006" key="4">
    <source>
        <dbReference type="Google" id="ProtNLM"/>
    </source>
</evidence>
<dbReference type="SUPFAM" id="SSF144052">
    <property type="entry name" value="Thermophilic metalloprotease-like"/>
    <property type="match status" value="1"/>
</dbReference>
<dbReference type="GO" id="GO:0046872">
    <property type="term" value="F:metal ion binding"/>
    <property type="evidence" value="ECO:0007669"/>
    <property type="project" value="UniProtKB-KW"/>
</dbReference>
<dbReference type="RefSeq" id="WP_204030222.1">
    <property type="nucleotide sequence ID" value="NZ_BOOW01000034.1"/>
</dbReference>
<comment type="caution">
    <text evidence="2">The sequence shown here is derived from an EMBL/GenBank/DDBJ whole genome shotgun (WGS) entry which is preliminary data.</text>
</comment>
<dbReference type="InterPro" id="IPR058739">
    <property type="entry name" value="NicX"/>
</dbReference>
<accession>A0A919RJT8</accession>
<gene>
    <name evidence="2" type="ORF">Ssi02_53680</name>
</gene>
<keyword evidence="3" id="KW-1185">Reference proteome</keyword>
<dbReference type="Proteomes" id="UP000606172">
    <property type="component" value="Unassembled WGS sequence"/>
</dbReference>
<proteinExistence type="predicted"/>
<dbReference type="PANTHER" id="PTHR34448:SF1">
    <property type="entry name" value="BLL6088 PROTEIN"/>
    <property type="match status" value="1"/>
</dbReference>
<sequence length="326" mass="33839">MKDEAVSRGAARLVACAAPRPGEQVLILTDDGLDAAIARAFRAAVEDHGAEVTVVEMRRQDVARSQPSPVAAAGFNAADVVIELTTQFVQHSVARQNAQRDGLRYLFIGDIDAAMLAGPGAVYADFDHLAPRIVGVADLVTAAETMRLTTAAGTDITLSTAGRPGRALTGLAREPGQFGAPPCLEAGVIPVRGSANGTIVVDAYCVGVGLITEPFTVEVEDGRAVAVHGSAQADRLRRILADTGNPHAYDVCEVGIGLNDQALLIDNVTSAEACYGTAHIAVGTTPADPGIQIVDAGIHVDMVFHNPTIEIGGQTVFRNGTLLHAI</sequence>
<organism evidence="2 3">
    <name type="scientific">Sinosporangium siamense</name>
    <dbReference type="NCBI Taxonomy" id="1367973"/>
    <lineage>
        <taxon>Bacteria</taxon>
        <taxon>Bacillati</taxon>
        <taxon>Actinomycetota</taxon>
        <taxon>Actinomycetes</taxon>
        <taxon>Streptosporangiales</taxon>
        <taxon>Streptosporangiaceae</taxon>
        <taxon>Sinosporangium</taxon>
    </lineage>
</organism>
<reference evidence="2" key="1">
    <citation type="submission" date="2021-01" db="EMBL/GenBank/DDBJ databases">
        <title>Whole genome shotgun sequence of Sinosporangium siamense NBRC 109515.</title>
        <authorList>
            <person name="Komaki H."/>
            <person name="Tamura T."/>
        </authorList>
    </citation>
    <scope>NUCLEOTIDE SEQUENCE</scope>
    <source>
        <strain evidence="2">NBRC 109515</strain>
    </source>
</reference>
<dbReference type="Pfam" id="PF26233">
    <property type="entry name" value="NicX"/>
    <property type="match status" value="1"/>
</dbReference>
<evidence type="ECO:0000313" key="2">
    <source>
        <dbReference type="EMBL" id="GII95137.1"/>
    </source>
</evidence>
<dbReference type="InterPro" id="IPR052170">
    <property type="entry name" value="M29_Exopeptidase"/>
</dbReference>